<dbReference type="InterPro" id="IPR021768">
    <property type="entry name" value="DUF3332"/>
</dbReference>
<accession>D1PZC1</accession>
<reference evidence="3 4" key="1">
    <citation type="submission" date="2009-10" db="EMBL/GenBank/DDBJ databases">
        <authorList>
            <person name="Qin X."/>
            <person name="Bachman B."/>
            <person name="Battles P."/>
            <person name="Bell A."/>
            <person name="Bess C."/>
            <person name="Bickham C."/>
            <person name="Chaboub L."/>
            <person name="Chen D."/>
            <person name="Coyle M."/>
            <person name="Deiros D.R."/>
            <person name="Dinh H."/>
            <person name="Forbes L."/>
            <person name="Fowler G."/>
            <person name="Francisco L."/>
            <person name="Fu Q."/>
            <person name="Gubbala S."/>
            <person name="Hale W."/>
            <person name="Han Y."/>
            <person name="Hemphill L."/>
            <person name="Highlander S.K."/>
            <person name="Hirani K."/>
            <person name="Hogues M."/>
            <person name="Jackson L."/>
            <person name="Jakkamsetti A."/>
            <person name="Javaid M."/>
            <person name="Jiang H."/>
            <person name="Korchina V."/>
            <person name="Kovar C."/>
            <person name="Lara F."/>
            <person name="Lee S."/>
            <person name="Mata R."/>
            <person name="Mathew T."/>
            <person name="Moen C."/>
            <person name="Morales K."/>
            <person name="Munidasa M."/>
            <person name="Nazareth L."/>
            <person name="Ngo R."/>
            <person name="Nguyen L."/>
            <person name="Okwuonu G."/>
            <person name="Ongeri F."/>
            <person name="Patil S."/>
            <person name="Petrosino J."/>
            <person name="Pham C."/>
            <person name="Pham P."/>
            <person name="Pu L.-L."/>
            <person name="Puazo M."/>
            <person name="Raj R."/>
            <person name="Reid J."/>
            <person name="Rouhana J."/>
            <person name="Saada N."/>
            <person name="Shang Y."/>
            <person name="Simmons D."/>
            <person name="Thornton R."/>
            <person name="Warren J."/>
            <person name="Weissenberger G."/>
            <person name="Zhang J."/>
            <person name="Zhang L."/>
            <person name="Zhou C."/>
            <person name="Zhu D."/>
            <person name="Muzny D."/>
            <person name="Worley K."/>
            <person name="Gibbs R."/>
        </authorList>
    </citation>
    <scope>NUCLEOTIDE SEQUENCE [LARGE SCALE GENOMIC DNA]</scope>
    <source>
        <strain evidence="3 4">DSM 17361</strain>
    </source>
</reference>
<keyword evidence="1" id="KW-0812">Transmembrane</keyword>
<proteinExistence type="predicted"/>
<feature type="signal peptide" evidence="2">
    <location>
        <begin position="1"/>
        <end position="30"/>
    </location>
</feature>
<protein>
    <recommendedName>
        <fullName evidence="5">DUF3332 domain-containing protein</fullName>
    </recommendedName>
</protein>
<keyword evidence="1" id="KW-0472">Membrane</keyword>
<dbReference type="Pfam" id="PF11810">
    <property type="entry name" value="DUF3332"/>
    <property type="match status" value="1"/>
</dbReference>
<gene>
    <name evidence="3" type="ORF">HMPREF0645_2306</name>
</gene>
<evidence type="ECO:0000256" key="2">
    <source>
        <dbReference type="SAM" id="SignalP"/>
    </source>
</evidence>
<keyword evidence="2" id="KW-0732">Signal</keyword>
<evidence type="ECO:0000256" key="1">
    <source>
        <dbReference type="SAM" id="Phobius"/>
    </source>
</evidence>
<dbReference type="AlphaFoldDB" id="D1PZC1"/>
<dbReference type="eggNOG" id="ENOG5031GKZ">
    <property type="taxonomic scope" value="Bacteria"/>
</dbReference>
<name>D1PZC1_9BACT</name>
<evidence type="ECO:0008006" key="5">
    <source>
        <dbReference type="Google" id="ProtNLM"/>
    </source>
</evidence>
<keyword evidence="1" id="KW-1133">Transmembrane helix</keyword>
<comment type="caution">
    <text evidence="3">The sequence shown here is derived from an EMBL/GenBank/DDBJ whole genome shotgun (WGS) entry which is preliminary data.</text>
</comment>
<dbReference type="EMBL" id="ACKS01000082">
    <property type="protein sequence ID" value="EFA43355.1"/>
    <property type="molecule type" value="Genomic_DNA"/>
</dbReference>
<organism evidence="3 4">
    <name type="scientific">Hallella bergensis DSM 17361</name>
    <dbReference type="NCBI Taxonomy" id="585502"/>
    <lineage>
        <taxon>Bacteria</taxon>
        <taxon>Pseudomonadati</taxon>
        <taxon>Bacteroidota</taxon>
        <taxon>Bacteroidia</taxon>
        <taxon>Bacteroidales</taxon>
        <taxon>Prevotellaceae</taxon>
        <taxon>Hallella</taxon>
    </lineage>
</organism>
<evidence type="ECO:0000313" key="3">
    <source>
        <dbReference type="EMBL" id="EFA43355.1"/>
    </source>
</evidence>
<sequence>MNIDIKTKNMKIKHLSVAVCLMACALFASSCVGSFAMFNKLASWNKNATDNKFLNEIIFLVISPAYAFCSMADALVLNSIEFWTGNNPMAMKVGETKQIMGQDGKYYAVTTKADGYDILLPTGETITFVYDKKNNSWSQIQEGRKTEIFRFNQDGTIQATLPNGKKMNVTNDEAGVYEVRMAVNDGVFFAMK</sequence>
<feature type="chain" id="PRO_5003026822" description="DUF3332 domain-containing protein" evidence="2">
    <location>
        <begin position="31"/>
        <end position="192"/>
    </location>
</feature>
<dbReference type="Proteomes" id="UP000003160">
    <property type="component" value="Unassembled WGS sequence"/>
</dbReference>
<feature type="transmembrane region" description="Helical" evidence="1">
    <location>
        <begin position="57"/>
        <end position="77"/>
    </location>
</feature>
<evidence type="ECO:0000313" key="4">
    <source>
        <dbReference type="Proteomes" id="UP000003160"/>
    </source>
</evidence>
<keyword evidence="4" id="KW-1185">Reference proteome</keyword>
<dbReference type="HOGENOM" id="CLU_097575_0_0_10"/>
<dbReference type="PROSITE" id="PS51257">
    <property type="entry name" value="PROKAR_LIPOPROTEIN"/>
    <property type="match status" value="1"/>
</dbReference>